<name>A0A0E9W8M3_ANGAN</name>
<dbReference type="AlphaFoldDB" id="A0A0E9W8M3"/>
<protein>
    <submittedName>
        <fullName evidence="1">Uncharacterized protein</fullName>
    </submittedName>
</protein>
<sequence>MEFTAHSNITFINLLEIRMEFTAHSNITFINLLEIRMEFMAHSNITFNVQLEIRMGRGGWLKYNSIFILASLRLILFL</sequence>
<reference evidence="1" key="2">
    <citation type="journal article" date="2015" name="Fish Shellfish Immunol.">
        <title>Early steps in the European eel (Anguilla anguilla)-Vibrio vulnificus interaction in the gills: Role of the RtxA13 toxin.</title>
        <authorList>
            <person name="Callol A."/>
            <person name="Pajuelo D."/>
            <person name="Ebbesson L."/>
            <person name="Teles M."/>
            <person name="MacKenzie S."/>
            <person name="Amaro C."/>
        </authorList>
    </citation>
    <scope>NUCLEOTIDE SEQUENCE</scope>
</reference>
<organism evidence="1">
    <name type="scientific">Anguilla anguilla</name>
    <name type="common">European freshwater eel</name>
    <name type="synonym">Muraena anguilla</name>
    <dbReference type="NCBI Taxonomy" id="7936"/>
    <lineage>
        <taxon>Eukaryota</taxon>
        <taxon>Metazoa</taxon>
        <taxon>Chordata</taxon>
        <taxon>Craniata</taxon>
        <taxon>Vertebrata</taxon>
        <taxon>Euteleostomi</taxon>
        <taxon>Actinopterygii</taxon>
        <taxon>Neopterygii</taxon>
        <taxon>Teleostei</taxon>
        <taxon>Anguilliformes</taxon>
        <taxon>Anguillidae</taxon>
        <taxon>Anguilla</taxon>
    </lineage>
</organism>
<reference evidence="1" key="1">
    <citation type="submission" date="2014-11" db="EMBL/GenBank/DDBJ databases">
        <authorList>
            <person name="Amaro Gonzalez C."/>
        </authorList>
    </citation>
    <scope>NUCLEOTIDE SEQUENCE</scope>
</reference>
<dbReference type="EMBL" id="GBXM01022662">
    <property type="protein sequence ID" value="JAH85915.1"/>
    <property type="molecule type" value="Transcribed_RNA"/>
</dbReference>
<proteinExistence type="predicted"/>
<evidence type="ECO:0000313" key="1">
    <source>
        <dbReference type="EMBL" id="JAH85915.1"/>
    </source>
</evidence>
<accession>A0A0E9W8M3</accession>